<evidence type="ECO:0000313" key="1">
    <source>
        <dbReference type="EMBL" id="PVV03282.1"/>
    </source>
</evidence>
<organism evidence="1 2">
    <name type="scientific">Smittium megazygosporum</name>
    <dbReference type="NCBI Taxonomy" id="133381"/>
    <lineage>
        <taxon>Eukaryota</taxon>
        <taxon>Fungi</taxon>
        <taxon>Fungi incertae sedis</taxon>
        <taxon>Zoopagomycota</taxon>
        <taxon>Kickxellomycotina</taxon>
        <taxon>Harpellomycetes</taxon>
        <taxon>Harpellales</taxon>
        <taxon>Legeriomycetaceae</taxon>
        <taxon>Smittium</taxon>
    </lineage>
</organism>
<proteinExistence type="predicted"/>
<dbReference type="Proteomes" id="UP000245609">
    <property type="component" value="Unassembled WGS sequence"/>
</dbReference>
<evidence type="ECO:0000313" key="2">
    <source>
        <dbReference type="Proteomes" id="UP000245609"/>
    </source>
</evidence>
<name>A0A2T9ZFA5_9FUNG</name>
<gene>
    <name evidence="1" type="ORF">BB560_002247</name>
</gene>
<accession>A0A2T9ZFA5</accession>
<keyword evidence="2" id="KW-1185">Reference proteome</keyword>
<dbReference type="EMBL" id="MBFS01000253">
    <property type="protein sequence ID" value="PVV03282.1"/>
    <property type="molecule type" value="Genomic_DNA"/>
</dbReference>
<dbReference type="AlphaFoldDB" id="A0A2T9ZFA5"/>
<reference evidence="1 2" key="1">
    <citation type="journal article" date="2018" name="MBio">
        <title>Comparative Genomics Reveals the Core Gene Toolbox for the Fungus-Insect Symbiosis.</title>
        <authorList>
            <person name="Wang Y."/>
            <person name="Stata M."/>
            <person name="Wang W."/>
            <person name="Stajich J.E."/>
            <person name="White M.M."/>
            <person name="Moncalvo J.M."/>
        </authorList>
    </citation>
    <scope>NUCLEOTIDE SEQUENCE [LARGE SCALE GENOMIC DNA]</scope>
    <source>
        <strain evidence="1 2">SC-DP-2</strain>
    </source>
</reference>
<sequence length="314" mass="36652">MLEINVKPESLLESKYNTQANNLQEIYFSTGELSKQKKAHNSNTLNSEAPRLKTKSTRIKKNRQNHNELEKKVEWIEFTLDPMSFFFLNLLKQSLHIIAITILPIEETPPKEEPSPEEEDLWESWRQIEAFIIFCGNKRYSAINGSSISFVNQLSSCFVDRFQQDHYIKLLWSKIYTKSDDLDEKEGKYEYLGLQNGIQRNSNPVSVDKARENYLNNRNNLNFIRTTSNESNITINLNGSFERVQIGRQFGPKGEALYGKKQFRFDDSMTNKKPIVYTPKITMKEIKNLNRVSKAILAEFRTNLLKYIRSLNTT</sequence>
<protein>
    <submittedName>
        <fullName evidence="1">Uncharacterized protein</fullName>
    </submittedName>
</protein>
<comment type="caution">
    <text evidence="1">The sequence shown here is derived from an EMBL/GenBank/DDBJ whole genome shotgun (WGS) entry which is preliminary data.</text>
</comment>